<evidence type="ECO:0008006" key="3">
    <source>
        <dbReference type="Google" id="ProtNLM"/>
    </source>
</evidence>
<evidence type="ECO:0000313" key="1">
    <source>
        <dbReference type="EMBL" id="MDW5596271.1"/>
    </source>
</evidence>
<protein>
    <recommendedName>
        <fullName evidence="3">Leucyl aminopeptidase (Aminopeptidase T)</fullName>
    </recommendedName>
</protein>
<dbReference type="RefSeq" id="WP_318598653.1">
    <property type="nucleotide sequence ID" value="NZ_JAWSTH010000051.1"/>
</dbReference>
<evidence type="ECO:0000313" key="2">
    <source>
        <dbReference type="Proteomes" id="UP001284601"/>
    </source>
</evidence>
<reference evidence="2" key="1">
    <citation type="submission" date="2023-07" db="EMBL/GenBank/DDBJ databases">
        <title>Conexibacter stalactiti sp. nov., isolated from stalactites in a lava cave and emended description of the genus Conexibacter.</title>
        <authorList>
            <person name="Lee S.D."/>
        </authorList>
    </citation>
    <scope>NUCLEOTIDE SEQUENCE [LARGE SCALE GENOMIC DNA]</scope>
    <source>
        <strain evidence="2">KCTC 39840</strain>
    </source>
</reference>
<sequence>MPHTPYAGGPFSYFDTPTAAPLGIVELMPGAGNLMEYAGVRSGEKVLILTEHTVDPVVLQALSAAAAVRGANVHVLSVEPFSPGGCDPENPGQASIAEAAHGRADVVITCTWWAEVHCQPLFFSQVAQKNARFVSLHMAATAACLNTGARLPPEVFYAIMRRAAEIMGSGEEIHLTTAQGTDLTFSDITLTPDDGPLVPGGWRPFPYGGVNFYPGDCNGVFVVEDSTATGVPEETLTVTMEDNLVAGIEGGVAAEQLRRFGPKGFYMRHALLGVNPKVRLDGGSQFEREKHAGAFYLGIDGLTDDGIADPSQPGYAHCDCQFDRPTVRVGETVISQEGRLLILDEPEIRAVAAKYGPPDVVLDDNPQMILPRRYSS</sequence>
<accession>A0ABU4HSI3</accession>
<keyword evidence="2" id="KW-1185">Reference proteome</keyword>
<organism evidence="1 2">
    <name type="scientific">Conexibacter stalactiti</name>
    <dbReference type="NCBI Taxonomy" id="1940611"/>
    <lineage>
        <taxon>Bacteria</taxon>
        <taxon>Bacillati</taxon>
        <taxon>Actinomycetota</taxon>
        <taxon>Thermoleophilia</taxon>
        <taxon>Solirubrobacterales</taxon>
        <taxon>Conexibacteraceae</taxon>
        <taxon>Conexibacter</taxon>
    </lineage>
</organism>
<reference evidence="1 2" key="2">
    <citation type="submission" date="2023-10" db="EMBL/GenBank/DDBJ databases">
        <authorList>
            <person name="Han X.F."/>
        </authorList>
    </citation>
    <scope>NUCLEOTIDE SEQUENCE [LARGE SCALE GENOMIC DNA]</scope>
    <source>
        <strain evidence="1 2">KCTC 39840</strain>
    </source>
</reference>
<comment type="caution">
    <text evidence="1">The sequence shown here is derived from an EMBL/GenBank/DDBJ whole genome shotgun (WGS) entry which is preliminary data.</text>
</comment>
<dbReference type="InterPro" id="IPR058739">
    <property type="entry name" value="NicX"/>
</dbReference>
<proteinExistence type="predicted"/>
<name>A0ABU4HSI3_9ACTN</name>
<gene>
    <name evidence="1" type="ORF">R7226_18120</name>
</gene>
<dbReference type="Proteomes" id="UP001284601">
    <property type="component" value="Unassembled WGS sequence"/>
</dbReference>
<dbReference type="EMBL" id="JAWSTH010000051">
    <property type="protein sequence ID" value="MDW5596271.1"/>
    <property type="molecule type" value="Genomic_DNA"/>
</dbReference>
<dbReference type="Pfam" id="PF26233">
    <property type="entry name" value="NicX"/>
    <property type="match status" value="1"/>
</dbReference>